<name>A0A062VCJ4_9EURY</name>
<dbReference type="GO" id="GO:0005315">
    <property type="term" value="F:phosphate transmembrane transporter activity"/>
    <property type="evidence" value="ECO:0007669"/>
    <property type="project" value="InterPro"/>
</dbReference>
<feature type="domain" description="ABC transporter" evidence="4">
    <location>
        <begin position="6"/>
        <end position="225"/>
    </location>
</feature>
<dbReference type="CDD" id="cd03260">
    <property type="entry name" value="ABC_PstB_phosphate_transporter"/>
    <property type="match status" value="1"/>
</dbReference>
<evidence type="ECO:0000256" key="2">
    <source>
        <dbReference type="ARBA" id="ARBA00022741"/>
    </source>
</evidence>
<comment type="caution">
    <text evidence="5">The sequence shown here is derived from an EMBL/GenBank/DDBJ whole genome shotgun (WGS) entry which is preliminary data.</text>
</comment>
<dbReference type="AlphaFoldDB" id="A0A062VCJ4"/>
<dbReference type="PANTHER" id="PTHR43423">
    <property type="entry name" value="ABC TRANSPORTER I FAMILY MEMBER 17"/>
    <property type="match status" value="1"/>
</dbReference>
<dbReference type="InterPro" id="IPR017871">
    <property type="entry name" value="ABC_transporter-like_CS"/>
</dbReference>
<keyword evidence="3" id="KW-0067">ATP-binding</keyword>
<sequence>MNPVHLELINVSKAVFRKVNSTRVKTQILYNLDLTVQHGELVTIMGPSGSGKSTLLRLINRLSETDSGTILLNGKDIRDYDPLELRRRVGMVFQVPVVFRGSVRDNLAFGMRLWGNDIDIDIETLARDAGIPENLLDADADPLSVGEKQRVCIARALANKPEVLLLDEPTSALDAESAHRIEELLLSMRRERKLTMLWVTHELAQAGRIDGRRFMLREGRLEKHV</sequence>
<organism evidence="5 6">
    <name type="scientific">Candidatus Methanoperedens nitratireducens</name>
    <dbReference type="NCBI Taxonomy" id="1392998"/>
    <lineage>
        <taxon>Archaea</taxon>
        <taxon>Methanobacteriati</taxon>
        <taxon>Methanobacteriota</taxon>
        <taxon>Stenosarchaea group</taxon>
        <taxon>Methanomicrobia</taxon>
        <taxon>Methanosarcinales</taxon>
        <taxon>ANME-2 cluster</taxon>
        <taxon>Candidatus Methanoperedentaceae</taxon>
        <taxon>Candidatus Methanoperedens</taxon>
    </lineage>
</organism>
<dbReference type="InterPro" id="IPR005670">
    <property type="entry name" value="PstB-like"/>
</dbReference>
<keyword evidence="1" id="KW-0813">Transport</keyword>
<protein>
    <submittedName>
        <fullName evidence="5">ABC-type phosphate transport system, ATPase component</fullName>
    </submittedName>
</protein>
<reference evidence="5 6" key="1">
    <citation type="journal article" date="2013" name="Nature">
        <title>Anaerobic oxidation of methane coupled to nitrate reduction in a novel archaeal lineage.</title>
        <authorList>
            <person name="Haroon M.F."/>
            <person name="Hu S."/>
            <person name="Shi Y."/>
            <person name="Imelfort M."/>
            <person name="Keller J."/>
            <person name="Hugenholtz P."/>
            <person name="Yuan Z."/>
            <person name="Tyson G.W."/>
        </authorList>
    </citation>
    <scope>NUCLEOTIDE SEQUENCE [LARGE SCALE GENOMIC DNA]</scope>
    <source>
        <strain evidence="5 6">ANME-2d</strain>
    </source>
</reference>
<evidence type="ECO:0000256" key="3">
    <source>
        <dbReference type="ARBA" id="ARBA00022840"/>
    </source>
</evidence>
<dbReference type="Pfam" id="PF00005">
    <property type="entry name" value="ABC_tran"/>
    <property type="match status" value="1"/>
</dbReference>
<dbReference type="SUPFAM" id="SSF52540">
    <property type="entry name" value="P-loop containing nucleoside triphosphate hydrolases"/>
    <property type="match status" value="1"/>
</dbReference>
<dbReference type="Gene3D" id="3.40.50.300">
    <property type="entry name" value="P-loop containing nucleotide triphosphate hydrolases"/>
    <property type="match status" value="1"/>
</dbReference>
<dbReference type="Proteomes" id="UP000027153">
    <property type="component" value="Unassembled WGS sequence"/>
</dbReference>
<dbReference type="EMBL" id="JMIY01000001">
    <property type="protein sequence ID" value="KCZ72960.1"/>
    <property type="molecule type" value="Genomic_DNA"/>
</dbReference>
<dbReference type="InterPro" id="IPR003439">
    <property type="entry name" value="ABC_transporter-like_ATP-bd"/>
</dbReference>
<dbReference type="GO" id="GO:0005524">
    <property type="term" value="F:ATP binding"/>
    <property type="evidence" value="ECO:0007669"/>
    <property type="project" value="UniProtKB-KW"/>
</dbReference>
<gene>
    <name evidence="5" type="ORF">ANME2D_00018</name>
</gene>
<evidence type="ECO:0000313" key="6">
    <source>
        <dbReference type="Proteomes" id="UP000027153"/>
    </source>
</evidence>
<keyword evidence="6" id="KW-1185">Reference proteome</keyword>
<proteinExistence type="predicted"/>
<dbReference type="GO" id="GO:0035435">
    <property type="term" value="P:phosphate ion transmembrane transport"/>
    <property type="evidence" value="ECO:0007669"/>
    <property type="project" value="InterPro"/>
</dbReference>
<dbReference type="PROSITE" id="PS50893">
    <property type="entry name" value="ABC_TRANSPORTER_2"/>
    <property type="match status" value="1"/>
</dbReference>
<keyword evidence="2" id="KW-0547">Nucleotide-binding</keyword>
<evidence type="ECO:0000313" key="5">
    <source>
        <dbReference type="EMBL" id="KCZ72960.1"/>
    </source>
</evidence>
<dbReference type="InterPro" id="IPR003593">
    <property type="entry name" value="AAA+_ATPase"/>
</dbReference>
<evidence type="ECO:0000259" key="4">
    <source>
        <dbReference type="PROSITE" id="PS50893"/>
    </source>
</evidence>
<dbReference type="GO" id="GO:0016887">
    <property type="term" value="F:ATP hydrolysis activity"/>
    <property type="evidence" value="ECO:0007669"/>
    <property type="project" value="InterPro"/>
</dbReference>
<accession>A0A062VCJ4</accession>
<dbReference type="GO" id="GO:0016020">
    <property type="term" value="C:membrane"/>
    <property type="evidence" value="ECO:0007669"/>
    <property type="project" value="InterPro"/>
</dbReference>
<dbReference type="PROSITE" id="PS00211">
    <property type="entry name" value="ABC_TRANSPORTER_1"/>
    <property type="match status" value="1"/>
</dbReference>
<dbReference type="OrthoDB" id="31298at2157"/>
<dbReference type="PANTHER" id="PTHR43423:SF1">
    <property type="entry name" value="ABC TRANSPORTER I FAMILY MEMBER 17"/>
    <property type="match status" value="1"/>
</dbReference>
<dbReference type="InterPro" id="IPR027417">
    <property type="entry name" value="P-loop_NTPase"/>
</dbReference>
<dbReference type="SMART" id="SM00382">
    <property type="entry name" value="AAA"/>
    <property type="match status" value="1"/>
</dbReference>
<evidence type="ECO:0000256" key="1">
    <source>
        <dbReference type="ARBA" id="ARBA00022448"/>
    </source>
</evidence>